<name>A0A1W4WWS3_AGRPL</name>
<dbReference type="AlphaFoldDB" id="A0A1W4WWS3"/>
<sequence length="390" mass="43602">MPDCGNGIKTDGTTLITDNDPSDASIKVNSTFTKEWVQHLTKKYGTADKGGVLFYEMDNEYDLWHSTHQDIHPQPVSTDEIIKLTEEHALAVKEVDPSALILGPVGWGYLSFLHSGLDFSSGNDKDKESHENLDFVPYYLKTMKQLESSHSKRLLDYLDLHMYSQAADVFSDSTDPEVLAVRLRSTQSLWNPDYIDESWIKDLGEPNNRIQLIPRMKQAILTYYPGTKIAITEYSWGGLNTINGALAQADVLGILGREGVDLALAWGSQNTTEPWAYAFRMYRNYNGKGSQFGSISVSAKSSDEQKLAIYASIRPSGKKLTIIAINKDPINEIDTKIEIKNFNHSASAKVYTYSQKNLTKIVKSNSPVANNSIGHKFPAYSITLFEVARK</sequence>
<dbReference type="Proteomes" id="UP000192223">
    <property type="component" value="Unplaced"/>
</dbReference>
<dbReference type="SUPFAM" id="SSF51445">
    <property type="entry name" value="(Trans)glycosidases"/>
    <property type="match status" value="1"/>
</dbReference>
<dbReference type="GeneID" id="108736545"/>
<dbReference type="InParanoid" id="A0A1W4WWS3"/>
<evidence type="ECO:0000259" key="1">
    <source>
        <dbReference type="Pfam" id="PF12891"/>
    </source>
</evidence>
<dbReference type="InterPro" id="IPR024745">
    <property type="entry name" value="GH44_cat"/>
</dbReference>
<dbReference type="Gene3D" id="2.60.40.1180">
    <property type="entry name" value="Golgi alpha-mannosidase II"/>
    <property type="match status" value="1"/>
</dbReference>
<dbReference type="Gene3D" id="3.20.20.80">
    <property type="entry name" value="Glycosidases"/>
    <property type="match status" value="1"/>
</dbReference>
<accession>A0A1W4WWS3</accession>
<evidence type="ECO:0000313" key="2">
    <source>
        <dbReference type="Proteomes" id="UP000192223"/>
    </source>
</evidence>
<dbReference type="Pfam" id="PF12891">
    <property type="entry name" value="Glyco_hydro_44"/>
    <property type="match status" value="1"/>
</dbReference>
<dbReference type="KEGG" id="apln:108736545"/>
<feature type="domain" description="Glycoside hydrolase family 44 catalytic" evidence="1">
    <location>
        <begin position="2"/>
        <end position="166"/>
    </location>
</feature>
<gene>
    <name evidence="3" type="primary">LOC108736545</name>
</gene>
<reference evidence="3" key="1">
    <citation type="submission" date="2025-08" db="UniProtKB">
        <authorList>
            <consortium name="RefSeq"/>
        </authorList>
    </citation>
    <scope>IDENTIFICATION</scope>
    <source>
        <tissue evidence="3">Entire body</tissue>
    </source>
</reference>
<proteinExistence type="predicted"/>
<organism evidence="2 3">
    <name type="scientific">Agrilus planipennis</name>
    <name type="common">Emerald ash borer</name>
    <name type="synonym">Agrilus marcopoli</name>
    <dbReference type="NCBI Taxonomy" id="224129"/>
    <lineage>
        <taxon>Eukaryota</taxon>
        <taxon>Metazoa</taxon>
        <taxon>Ecdysozoa</taxon>
        <taxon>Arthropoda</taxon>
        <taxon>Hexapoda</taxon>
        <taxon>Insecta</taxon>
        <taxon>Pterygota</taxon>
        <taxon>Neoptera</taxon>
        <taxon>Endopterygota</taxon>
        <taxon>Coleoptera</taxon>
        <taxon>Polyphaga</taxon>
        <taxon>Elateriformia</taxon>
        <taxon>Buprestoidea</taxon>
        <taxon>Buprestidae</taxon>
        <taxon>Agrilinae</taxon>
        <taxon>Agrilus</taxon>
    </lineage>
</organism>
<dbReference type="RefSeq" id="XP_018324510.1">
    <property type="nucleotide sequence ID" value="XM_018469008.2"/>
</dbReference>
<dbReference type="InterPro" id="IPR013780">
    <property type="entry name" value="Glyco_hydro_b"/>
</dbReference>
<evidence type="ECO:0000313" key="3">
    <source>
        <dbReference type="RefSeq" id="XP_018324510.1"/>
    </source>
</evidence>
<dbReference type="InterPro" id="IPR017853">
    <property type="entry name" value="GH"/>
</dbReference>
<keyword evidence="2" id="KW-1185">Reference proteome</keyword>
<dbReference type="OrthoDB" id="3180848at2759"/>
<protein>
    <submittedName>
        <fullName evidence="3">Uncharacterized protein LOC108736545</fullName>
    </submittedName>
</protein>